<evidence type="ECO:0000256" key="2">
    <source>
        <dbReference type="ARBA" id="ARBA00022630"/>
    </source>
</evidence>
<dbReference type="FunFam" id="3.40.50.1950:FF:000001">
    <property type="entry name" value="Flavin prenyltransferase UbiX"/>
    <property type="match status" value="1"/>
</dbReference>
<dbReference type="InterPro" id="IPR004507">
    <property type="entry name" value="UbiX-like"/>
</dbReference>
<comment type="function">
    <text evidence="7">Flavin prenyltransferase that catalyzes the synthesis of the prenylated FMN cofactor (prenyl-FMN) for 4-hydroxy-3-polyprenylbenzoic acid decarboxylase UbiD. The prenyltransferase is metal-independent and links a dimethylallyl moiety from dimethylallyl monophosphate (DMAP) to the flavin N5 and C6 atoms of FMN.</text>
</comment>
<dbReference type="InterPro" id="IPR003382">
    <property type="entry name" value="Flavoprotein"/>
</dbReference>
<dbReference type="RefSeq" id="WP_039719557.1">
    <property type="nucleotide sequence ID" value="NZ_AWXV01000002.1"/>
</dbReference>
<keyword evidence="9" id="KW-0456">Lyase</keyword>
<dbReference type="HAMAP" id="MF_01984">
    <property type="entry name" value="ubiX_pad"/>
    <property type="match status" value="1"/>
</dbReference>
<keyword evidence="3 7" id="KW-0288">FMN</keyword>
<organism evidence="9 10">
    <name type="scientific">Candidatus Riesia pediculischaeffi PTSU</name>
    <dbReference type="NCBI Taxonomy" id="1401651"/>
    <lineage>
        <taxon>Bacteria</taxon>
        <taxon>Pseudomonadati</taxon>
        <taxon>Pseudomonadota</taxon>
        <taxon>Gammaproteobacteria</taxon>
        <taxon>Enterobacterales</taxon>
        <taxon>Enterobacteriaceae</taxon>
        <taxon>Candidatus Riesia</taxon>
    </lineage>
</organism>
<feature type="binding site" evidence="7">
    <location>
        <position position="171"/>
    </location>
    <ligand>
        <name>dimethylallyl phosphate</name>
        <dbReference type="ChEBI" id="CHEBI:88052"/>
    </ligand>
</feature>
<comment type="caution">
    <text evidence="7">Lacks conserved residue(s) required for the propagation of feature annotation.</text>
</comment>
<dbReference type="GO" id="GO:0106141">
    <property type="term" value="F:flavin prenyltransferase activity"/>
    <property type="evidence" value="ECO:0007669"/>
    <property type="project" value="UniProtKB-EC"/>
</dbReference>
<evidence type="ECO:0000256" key="6">
    <source>
        <dbReference type="ARBA" id="ARBA00060793"/>
    </source>
</evidence>
<sequence length="189" mass="21282">MSKKRIIIGLTGASGVIYGIRLLDVMQSLGVFEIHLIMSQSAEQVIKIETDYSIDQIHKKANFVHNNVDQSSSVSSGSFITSGMIIVPCSIKTLSGIKNSYNDSLMVRAADVVLKERRRLVLCIRETPFHLGHINLMEELCRMGSTIFPLIPSFYRKPNCISDIVDQVVFRILDQFGIFLEHSSRYSKN</sequence>
<feature type="binding site" evidence="7">
    <location>
        <begin position="90"/>
        <end position="93"/>
    </location>
    <ligand>
        <name>FMN</name>
        <dbReference type="ChEBI" id="CHEBI:58210"/>
    </ligand>
</feature>
<dbReference type="HOGENOM" id="CLU_074522_0_1_6"/>
<evidence type="ECO:0000256" key="4">
    <source>
        <dbReference type="ARBA" id="ARBA00022679"/>
    </source>
</evidence>
<evidence type="ECO:0000256" key="1">
    <source>
        <dbReference type="ARBA" id="ARBA00022602"/>
    </source>
</evidence>
<keyword evidence="4 7" id="KW-0808">Transferase</keyword>
<proteinExistence type="inferred from homology"/>
<feature type="domain" description="Flavoprotein" evidence="8">
    <location>
        <begin position="4"/>
        <end position="175"/>
    </location>
</feature>
<evidence type="ECO:0000313" key="10">
    <source>
        <dbReference type="Proteomes" id="UP000054529"/>
    </source>
</evidence>
<feature type="binding site" evidence="7">
    <location>
        <position position="39"/>
    </location>
    <ligand>
        <name>FMN</name>
        <dbReference type="ChEBI" id="CHEBI:58210"/>
    </ligand>
</feature>
<feature type="binding site" evidence="7">
    <location>
        <position position="155"/>
    </location>
    <ligand>
        <name>dimethylallyl phosphate</name>
        <dbReference type="ChEBI" id="CHEBI:88052"/>
    </ligand>
</feature>
<dbReference type="OrthoDB" id="9781577at2"/>
<feature type="binding site" evidence="7">
    <location>
        <position position="125"/>
    </location>
    <ligand>
        <name>FMN</name>
        <dbReference type="ChEBI" id="CHEBI:58210"/>
    </ligand>
</feature>
<evidence type="ECO:0000313" key="9">
    <source>
        <dbReference type="EMBL" id="KIE64201.1"/>
    </source>
</evidence>
<evidence type="ECO:0000256" key="3">
    <source>
        <dbReference type="ARBA" id="ARBA00022643"/>
    </source>
</evidence>
<gene>
    <name evidence="7" type="primary">ubiX</name>
    <name evidence="9" type="ORF">P689_119172</name>
</gene>
<dbReference type="EMBL" id="AWXV01000002">
    <property type="protein sequence ID" value="KIE64201.1"/>
    <property type="molecule type" value="Genomic_DNA"/>
</dbReference>
<comment type="caution">
    <text evidence="9">The sequence shown here is derived from an EMBL/GenBank/DDBJ whole genome shotgun (WGS) entry which is preliminary data.</text>
</comment>
<dbReference type="InterPro" id="IPR036551">
    <property type="entry name" value="Flavin_trans-like"/>
</dbReference>
<dbReference type="NCBIfam" id="TIGR00421">
    <property type="entry name" value="ubiX_pad"/>
    <property type="match status" value="1"/>
</dbReference>
<protein>
    <recommendedName>
        <fullName evidence="7">Flavin prenyltransferase UbiX</fullName>
        <ecNumber evidence="7">2.5.1.129</ecNumber>
    </recommendedName>
</protein>
<dbReference type="SUPFAM" id="SSF52507">
    <property type="entry name" value="Homo-oligomeric flavin-containing Cys decarboxylases, HFCD"/>
    <property type="match status" value="1"/>
</dbReference>
<comment type="catalytic activity">
    <reaction evidence="5 7">
        <text>dimethylallyl phosphate + FMNH2 = prenylated FMNH2 + phosphate</text>
        <dbReference type="Rhea" id="RHEA:37743"/>
        <dbReference type="ChEBI" id="CHEBI:43474"/>
        <dbReference type="ChEBI" id="CHEBI:57618"/>
        <dbReference type="ChEBI" id="CHEBI:87467"/>
        <dbReference type="ChEBI" id="CHEBI:88052"/>
        <dbReference type="EC" id="2.5.1.129"/>
    </reaction>
</comment>
<dbReference type="Gene3D" id="3.40.50.1950">
    <property type="entry name" value="Flavin prenyltransferase-like"/>
    <property type="match status" value="1"/>
</dbReference>
<name>A0A0C1SA98_9ENTR</name>
<dbReference type="EC" id="2.5.1.129" evidence="7"/>
<dbReference type="NCBIfam" id="NF004685">
    <property type="entry name" value="PRK06029.1"/>
    <property type="match status" value="1"/>
</dbReference>
<reference evidence="9 10" key="1">
    <citation type="journal article" date="2014" name="G3 (Bethesda)">
        <title>Genome sequence of Candidatus Riesia pediculischaeffi, endosymbiont of chimpanzee lice, and genomic comparison of recently acquired endosymbionts from human and chimpanzee lice.</title>
        <authorList>
            <person name="Boyd B.M."/>
            <person name="Allen J.M."/>
            <person name="de Crecy-Lagard V."/>
            <person name="Reed D.L."/>
        </authorList>
    </citation>
    <scope>NUCLEOTIDE SEQUENCE [LARGE SCALE GENOMIC DNA]</scope>
    <source>
        <strain evidence="9 10">PTSU</strain>
    </source>
</reference>
<dbReference type="Pfam" id="PF02441">
    <property type="entry name" value="Flavoprotein"/>
    <property type="match status" value="1"/>
</dbReference>
<dbReference type="PATRIC" id="fig|1401651.3.peg.198"/>
<evidence type="ECO:0000259" key="8">
    <source>
        <dbReference type="Pfam" id="PF02441"/>
    </source>
</evidence>
<keyword evidence="1 7" id="KW-0637">Prenyltransferase</keyword>
<accession>A0A0C1SA98</accession>
<keyword evidence="2 7" id="KW-0285">Flavoprotein</keyword>
<dbReference type="GO" id="GO:0016829">
    <property type="term" value="F:lyase activity"/>
    <property type="evidence" value="ECO:0007669"/>
    <property type="project" value="UniProtKB-KW"/>
</dbReference>
<dbReference type="Proteomes" id="UP000054529">
    <property type="component" value="Unassembled WGS sequence"/>
</dbReference>
<dbReference type="AlphaFoldDB" id="A0A0C1SA98"/>
<evidence type="ECO:0000256" key="5">
    <source>
        <dbReference type="ARBA" id="ARBA00050612"/>
    </source>
</evidence>
<evidence type="ECO:0000256" key="7">
    <source>
        <dbReference type="HAMAP-Rule" id="MF_01984"/>
    </source>
</evidence>
<feature type="binding site" evidence="7">
    <location>
        <begin position="12"/>
        <end position="14"/>
    </location>
    <ligand>
        <name>FMN</name>
        <dbReference type="ChEBI" id="CHEBI:58210"/>
    </ligand>
</feature>
<comment type="similarity">
    <text evidence="6 7">Belongs to the UbiX/PAD1 family.</text>
</comment>